<dbReference type="GO" id="GO:0016301">
    <property type="term" value="F:kinase activity"/>
    <property type="evidence" value="ECO:0007669"/>
    <property type="project" value="InterPro"/>
</dbReference>
<dbReference type="EMBL" id="PUIB01000001">
    <property type="protein sequence ID" value="PQO43385.1"/>
    <property type="molecule type" value="Genomic_DNA"/>
</dbReference>
<dbReference type="Gene3D" id="2.60.200.40">
    <property type="match status" value="1"/>
</dbReference>
<dbReference type="GO" id="GO:0008929">
    <property type="term" value="F:methylglyoxal synthase activity"/>
    <property type="evidence" value="ECO:0007669"/>
    <property type="project" value="InterPro"/>
</dbReference>
<comment type="caution">
    <text evidence="2">The sequence shown here is derived from an EMBL/GenBank/DDBJ whole genome shotgun (WGS) entry which is preliminary data.</text>
</comment>
<dbReference type="PANTHER" id="PTHR30492">
    <property type="entry name" value="METHYLGLYOXAL SYNTHASE"/>
    <property type="match status" value="1"/>
</dbReference>
<dbReference type="RefSeq" id="WP_105350443.1">
    <property type="nucleotide sequence ID" value="NZ_PUIB01000001.1"/>
</dbReference>
<dbReference type="Proteomes" id="UP000239388">
    <property type="component" value="Unassembled WGS sequence"/>
</dbReference>
<evidence type="ECO:0000313" key="3">
    <source>
        <dbReference type="Proteomes" id="UP000239388"/>
    </source>
</evidence>
<dbReference type="InterPro" id="IPR004363">
    <property type="entry name" value="Methylgl_synth"/>
</dbReference>
<evidence type="ECO:0000259" key="1">
    <source>
        <dbReference type="PROSITE" id="PS50146"/>
    </source>
</evidence>
<dbReference type="PANTHER" id="PTHR30492:SF0">
    <property type="entry name" value="METHYLGLYOXAL SYNTHASE"/>
    <property type="match status" value="1"/>
</dbReference>
<dbReference type="OrthoDB" id="9815110at2"/>
<gene>
    <name evidence="2" type="ORF">C5Y98_00275</name>
</gene>
<dbReference type="SUPFAM" id="SSF111331">
    <property type="entry name" value="NAD kinase/diacylglycerol kinase-like"/>
    <property type="match status" value="1"/>
</dbReference>
<dbReference type="AlphaFoldDB" id="A0A2S8GFZ5"/>
<dbReference type="Gene3D" id="3.40.50.10330">
    <property type="entry name" value="Probable inorganic polyphosphate/atp-NAD kinase, domain 1"/>
    <property type="match status" value="1"/>
</dbReference>
<feature type="domain" description="DAGKc" evidence="1">
    <location>
        <begin position="9"/>
        <end position="132"/>
    </location>
</feature>
<organism evidence="2 3">
    <name type="scientific">Blastopirellula marina</name>
    <dbReference type="NCBI Taxonomy" id="124"/>
    <lineage>
        <taxon>Bacteria</taxon>
        <taxon>Pseudomonadati</taxon>
        <taxon>Planctomycetota</taxon>
        <taxon>Planctomycetia</taxon>
        <taxon>Pirellulales</taxon>
        <taxon>Pirellulaceae</taxon>
        <taxon>Blastopirellula</taxon>
    </lineage>
</organism>
<name>A0A2S8GFZ5_9BACT</name>
<protein>
    <recommendedName>
        <fullName evidence="1">DAGKc domain-containing protein</fullName>
    </recommendedName>
</protein>
<dbReference type="Pfam" id="PF00781">
    <property type="entry name" value="DAGK_cat"/>
    <property type="match status" value="1"/>
</dbReference>
<sequence length="315" mass="34384">MNFQPFEPGEPGRIVLFYNPIAGPLHRSDKIARLQARLEEKGYEVVSATKLTDLETLVDDSIQLVISAGGDGTAAAAVARIGADVPLAIFPTGTENVYGKYLGISNSTEAFVDFLATAMVCPFDAATANGRLFLLMLGVGYDAEVVHQVAARRKGHLSQTAYFRPIVQTSWQYPFPDLQLEIETETGEVEQLAGKWAFVVNVPRYAWGMSFAPQAVPWDGLLDLCILPQGGVGPGIGYLYSIIRGGLNARRDVIYRRCRQIRIASETPDVRFQTDGDPGGALPVEIRVEPARFRCLVPREFAENHRAATSDGAVL</sequence>
<dbReference type="GO" id="GO:0005829">
    <property type="term" value="C:cytosol"/>
    <property type="evidence" value="ECO:0007669"/>
    <property type="project" value="TreeGrafter"/>
</dbReference>
<dbReference type="PROSITE" id="PS50146">
    <property type="entry name" value="DAGK"/>
    <property type="match status" value="1"/>
</dbReference>
<dbReference type="InterPro" id="IPR016064">
    <property type="entry name" value="NAD/diacylglycerol_kinase_sf"/>
</dbReference>
<dbReference type="InterPro" id="IPR045540">
    <property type="entry name" value="YegS/DAGK_C"/>
</dbReference>
<dbReference type="Pfam" id="PF19279">
    <property type="entry name" value="YegS_C"/>
    <property type="match status" value="1"/>
</dbReference>
<accession>A0A2S8GFZ5</accession>
<dbReference type="InterPro" id="IPR017438">
    <property type="entry name" value="ATP-NAD_kinase_N"/>
</dbReference>
<dbReference type="InterPro" id="IPR001206">
    <property type="entry name" value="Diacylglycerol_kinase_cat_dom"/>
</dbReference>
<evidence type="ECO:0000313" key="2">
    <source>
        <dbReference type="EMBL" id="PQO43385.1"/>
    </source>
</evidence>
<proteinExistence type="predicted"/>
<reference evidence="2 3" key="1">
    <citation type="submission" date="2018-02" db="EMBL/GenBank/DDBJ databases">
        <title>Comparative genomes isolates from brazilian mangrove.</title>
        <authorList>
            <person name="Araujo J.E."/>
            <person name="Taketani R.G."/>
            <person name="Silva M.C.P."/>
            <person name="Loureco M.V."/>
            <person name="Andreote F.D."/>
        </authorList>
    </citation>
    <scope>NUCLEOTIDE SEQUENCE [LARGE SCALE GENOMIC DNA]</scope>
    <source>
        <strain evidence="2 3">NAP PRIS-MGV</strain>
    </source>
</reference>
<dbReference type="GO" id="GO:0019242">
    <property type="term" value="P:methylglyoxal biosynthetic process"/>
    <property type="evidence" value="ECO:0007669"/>
    <property type="project" value="InterPro"/>
</dbReference>